<gene>
    <name evidence="1" type="ORF">O6H91_16G078900</name>
</gene>
<accession>A0ACC2BDZ5</accession>
<proteinExistence type="predicted"/>
<dbReference type="EMBL" id="CM055107">
    <property type="protein sequence ID" value="KAJ7527973.1"/>
    <property type="molecule type" value="Genomic_DNA"/>
</dbReference>
<comment type="caution">
    <text evidence="1">The sequence shown here is derived from an EMBL/GenBank/DDBJ whole genome shotgun (WGS) entry which is preliminary data.</text>
</comment>
<sequence length="87" mass="9996">MGILADTNYSHPTMDGRSGLLRSIEKFDVDKGFRFSTYTTIWIKAVVLKFISKRCAPVHVLPLAIVWNVCLWNVFVNILTLHWTEAE</sequence>
<name>A0ACC2BDZ5_DIPCM</name>
<organism evidence="1 2">
    <name type="scientific">Diphasiastrum complanatum</name>
    <name type="common">Issler's clubmoss</name>
    <name type="synonym">Lycopodium complanatum</name>
    <dbReference type="NCBI Taxonomy" id="34168"/>
    <lineage>
        <taxon>Eukaryota</taxon>
        <taxon>Viridiplantae</taxon>
        <taxon>Streptophyta</taxon>
        <taxon>Embryophyta</taxon>
        <taxon>Tracheophyta</taxon>
        <taxon>Lycopodiopsida</taxon>
        <taxon>Lycopodiales</taxon>
        <taxon>Lycopodiaceae</taxon>
        <taxon>Lycopodioideae</taxon>
        <taxon>Diphasiastrum</taxon>
    </lineage>
</organism>
<evidence type="ECO:0000313" key="1">
    <source>
        <dbReference type="EMBL" id="KAJ7527973.1"/>
    </source>
</evidence>
<dbReference type="Proteomes" id="UP001162992">
    <property type="component" value="Chromosome 16"/>
</dbReference>
<keyword evidence="2" id="KW-1185">Reference proteome</keyword>
<evidence type="ECO:0000313" key="2">
    <source>
        <dbReference type="Proteomes" id="UP001162992"/>
    </source>
</evidence>
<protein>
    <submittedName>
        <fullName evidence="1">Uncharacterized protein</fullName>
    </submittedName>
</protein>
<reference evidence="2" key="1">
    <citation type="journal article" date="2024" name="Proc. Natl. Acad. Sci. U.S.A.">
        <title>Extraordinary preservation of gene collinearity over three hundred million years revealed in homosporous lycophytes.</title>
        <authorList>
            <person name="Li C."/>
            <person name="Wickell D."/>
            <person name="Kuo L.Y."/>
            <person name="Chen X."/>
            <person name="Nie B."/>
            <person name="Liao X."/>
            <person name="Peng D."/>
            <person name="Ji J."/>
            <person name="Jenkins J."/>
            <person name="Williams M."/>
            <person name="Shu S."/>
            <person name="Plott C."/>
            <person name="Barry K."/>
            <person name="Rajasekar S."/>
            <person name="Grimwood J."/>
            <person name="Han X."/>
            <person name="Sun S."/>
            <person name="Hou Z."/>
            <person name="He W."/>
            <person name="Dai G."/>
            <person name="Sun C."/>
            <person name="Schmutz J."/>
            <person name="Leebens-Mack J.H."/>
            <person name="Li F.W."/>
            <person name="Wang L."/>
        </authorList>
    </citation>
    <scope>NUCLEOTIDE SEQUENCE [LARGE SCALE GENOMIC DNA]</scope>
    <source>
        <strain evidence="2">cv. PW_Plant_1</strain>
    </source>
</reference>